<dbReference type="Proteomes" id="UP000216984">
    <property type="component" value="Unassembled WGS sequence"/>
</dbReference>
<organism evidence="2 3">
    <name type="scientific">Marinobacter vinifirmus</name>
    <dbReference type="NCBI Taxonomy" id="355591"/>
    <lineage>
        <taxon>Bacteria</taxon>
        <taxon>Pseudomonadati</taxon>
        <taxon>Pseudomonadota</taxon>
        <taxon>Gammaproteobacteria</taxon>
        <taxon>Pseudomonadales</taxon>
        <taxon>Marinobacteraceae</taxon>
        <taxon>Marinobacter</taxon>
    </lineage>
</organism>
<dbReference type="PROSITE" id="PS51257">
    <property type="entry name" value="PROKAR_LIPOPROTEIN"/>
    <property type="match status" value="1"/>
</dbReference>
<dbReference type="AlphaFoldDB" id="A0A7Z1DZ83"/>
<dbReference type="CDD" id="cd12105">
    <property type="entry name" value="HmuY"/>
    <property type="match status" value="1"/>
</dbReference>
<dbReference type="RefSeq" id="WP_094623670.1">
    <property type="nucleotide sequence ID" value="NZ_NEFY01000001.1"/>
</dbReference>
<reference evidence="2 3" key="1">
    <citation type="submission" date="2017-06" db="EMBL/GenBank/DDBJ databases">
        <title>Draft genome sequence of the halophilic bacterium Marinobacter vinifirmus FB1.</title>
        <authorList>
            <person name="Stepanov V.G."/>
            <person name="Roberts D.J."/>
            <person name="Fox G.E."/>
        </authorList>
    </citation>
    <scope>NUCLEOTIDE SEQUENCE [LARGE SCALE GENOMIC DNA]</scope>
    <source>
        <strain evidence="2 3">FB1</strain>
    </source>
</reference>
<evidence type="ECO:0008006" key="4">
    <source>
        <dbReference type="Google" id="ProtNLM"/>
    </source>
</evidence>
<name>A0A7Z1DZ83_9GAMM</name>
<feature type="region of interest" description="Disordered" evidence="1">
    <location>
        <begin position="28"/>
        <end position="56"/>
    </location>
</feature>
<feature type="compositionally biased region" description="Low complexity" evidence="1">
    <location>
        <begin position="39"/>
        <end position="48"/>
    </location>
</feature>
<keyword evidence="3" id="KW-1185">Reference proteome</keyword>
<evidence type="ECO:0000313" key="3">
    <source>
        <dbReference type="Proteomes" id="UP000216984"/>
    </source>
</evidence>
<dbReference type="InterPro" id="IPR025921">
    <property type="entry name" value="HmuY"/>
</dbReference>
<dbReference type="Pfam" id="PF14064">
    <property type="entry name" value="HmuY"/>
    <property type="match status" value="1"/>
</dbReference>
<evidence type="ECO:0000256" key="1">
    <source>
        <dbReference type="SAM" id="MobiDB-lite"/>
    </source>
</evidence>
<proteinExistence type="predicted"/>
<sequence>MTFIDSRTPSLLLVAAMLTACGGGGGDKDISDASQSGNDTPTTGTDDPVNSNGITTRTLPAATDTVYLNLETGESVESSEDWHISANRLAFKLNSGASGNGSVGGALAVAQDDFYQNGQPDFNVFSNANQNSEEEHLLGQFSEPGEWQQDGFSSAFGESANWSIYGAGGVISEKPDVAYLVRSAEGNSYARMRVVDFNFPTRAGNGIEGFRFEFEVQGAGEAVFSGTTIAFEPPAGFNGMEACYNFDADAVEDCTTSTTWDIQVGFSGRDWFLKSNSGVSGNGNGGASDPMTWDEADALDADPGVPQLYATDSTGGVFSEHSWYEYNLNGGHKIWPNFRTYLIKTDVDNPASTVWALQIVNYYNESGTSGNPTVRWLPVTTE</sequence>
<gene>
    <name evidence="2" type="ORF">B9Q17_13530</name>
</gene>
<protein>
    <recommendedName>
        <fullName evidence="4">HmuY protein</fullName>
    </recommendedName>
</protein>
<evidence type="ECO:0000313" key="2">
    <source>
        <dbReference type="EMBL" id="OZC37562.1"/>
    </source>
</evidence>
<comment type="caution">
    <text evidence="2">The sequence shown here is derived from an EMBL/GenBank/DDBJ whole genome shotgun (WGS) entry which is preliminary data.</text>
</comment>
<accession>A0A7Z1DZ83</accession>
<dbReference type="EMBL" id="NEFY01000001">
    <property type="protein sequence ID" value="OZC37562.1"/>
    <property type="molecule type" value="Genomic_DNA"/>
</dbReference>